<feature type="domain" description="RNA polymerase sigma factor 70 region 4 type 2" evidence="7">
    <location>
        <begin position="114"/>
        <end position="165"/>
    </location>
</feature>
<organism evidence="8 9">
    <name type="scientific">Asanoa ishikariensis</name>
    <dbReference type="NCBI Taxonomy" id="137265"/>
    <lineage>
        <taxon>Bacteria</taxon>
        <taxon>Bacillati</taxon>
        <taxon>Actinomycetota</taxon>
        <taxon>Actinomycetes</taxon>
        <taxon>Micromonosporales</taxon>
        <taxon>Micromonosporaceae</taxon>
        <taxon>Asanoa</taxon>
    </lineage>
</organism>
<dbReference type="InterPro" id="IPR036388">
    <property type="entry name" value="WH-like_DNA-bd_sf"/>
</dbReference>
<evidence type="ECO:0000256" key="1">
    <source>
        <dbReference type="ARBA" id="ARBA00010641"/>
    </source>
</evidence>
<sequence>MMGLVQDATLGDALAAFAVVRPRLFGIAYRMLGSVADAEDVVHDAWLRWQQTDRAAVRDPEGFLITTTARLAVNAATSARARREVYSGPWLPEPVDTSTDPVARAERDESVELAVLLLLERLSPAERAVYVLREAFDYPFRRIGEVLDTSEANARQLARRARTHLDQERHDPVPRADHVRLLRSFLAAARAGDLHQLEDLLADSAVSYADGGGTVRAAPMPIVGRENVARYIVGLMAKFGRDLELEIVEANGGPAVLASRDGAAVALFTLDASAAGIEQIQIVLNPTKLGQFKPTVHGKSDQT</sequence>
<dbReference type="NCBIfam" id="TIGR02957">
    <property type="entry name" value="SigX4"/>
    <property type="match status" value="1"/>
</dbReference>
<dbReference type="Gene3D" id="1.10.1740.10">
    <property type="match status" value="1"/>
</dbReference>
<evidence type="ECO:0000313" key="9">
    <source>
        <dbReference type="Proteomes" id="UP000199632"/>
    </source>
</evidence>
<protein>
    <submittedName>
        <fullName evidence="8">RNA polymerase, sigma subunit, ECF family</fullName>
    </submittedName>
</protein>
<reference evidence="9" key="1">
    <citation type="submission" date="2016-10" db="EMBL/GenBank/DDBJ databases">
        <authorList>
            <person name="Varghese N."/>
            <person name="Submissions S."/>
        </authorList>
    </citation>
    <scope>NUCLEOTIDE SEQUENCE [LARGE SCALE GENOMIC DNA]</scope>
    <source>
        <strain evidence="9">DSM 44718</strain>
    </source>
</reference>
<dbReference type="NCBIfam" id="TIGR02937">
    <property type="entry name" value="sigma70-ECF"/>
    <property type="match status" value="1"/>
</dbReference>
<proteinExistence type="inferred from homology"/>
<evidence type="ECO:0000256" key="5">
    <source>
        <dbReference type="ARBA" id="ARBA00023163"/>
    </source>
</evidence>
<dbReference type="AlphaFoldDB" id="A0A1H3SY37"/>
<dbReference type="InterPro" id="IPR013249">
    <property type="entry name" value="RNA_pol_sigma70_r4_t2"/>
</dbReference>
<dbReference type="InterPro" id="IPR032710">
    <property type="entry name" value="NTF2-like_dom_sf"/>
</dbReference>
<evidence type="ECO:0000259" key="6">
    <source>
        <dbReference type="Pfam" id="PF04542"/>
    </source>
</evidence>
<feature type="domain" description="RNA polymerase sigma-70 region 2" evidence="6">
    <location>
        <begin position="20"/>
        <end position="80"/>
    </location>
</feature>
<dbReference type="Proteomes" id="UP000199632">
    <property type="component" value="Unassembled WGS sequence"/>
</dbReference>
<keyword evidence="5" id="KW-0804">Transcription</keyword>
<dbReference type="Gene3D" id="1.10.10.10">
    <property type="entry name" value="Winged helix-like DNA-binding domain superfamily/Winged helix DNA-binding domain"/>
    <property type="match status" value="1"/>
</dbReference>
<evidence type="ECO:0000256" key="4">
    <source>
        <dbReference type="ARBA" id="ARBA00023082"/>
    </source>
</evidence>
<dbReference type="InterPro" id="IPR052704">
    <property type="entry name" value="ECF_Sigma-70_Domain"/>
</dbReference>
<dbReference type="InterPro" id="IPR013324">
    <property type="entry name" value="RNA_pol_sigma_r3/r4-like"/>
</dbReference>
<comment type="subunit">
    <text evidence="2">Interacts transiently with the RNA polymerase catalytic core formed by RpoA, RpoB, RpoC and RpoZ (2 alpha, 1 beta, 1 beta' and 1 omega subunit) to form the RNA polymerase holoenzyme that can initiate transcription.</text>
</comment>
<dbReference type="NCBIfam" id="NF007214">
    <property type="entry name" value="PRK09636.1"/>
    <property type="match status" value="1"/>
</dbReference>
<dbReference type="GO" id="GO:0003677">
    <property type="term" value="F:DNA binding"/>
    <property type="evidence" value="ECO:0007669"/>
    <property type="project" value="InterPro"/>
</dbReference>
<dbReference type="Gene3D" id="3.10.450.50">
    <property type="match status" value="1"/>
</dbReference>
<evidence type="ECO:0000313" key="8">
    <source>
        <dbReference type="EMBL" id="SDZ43043.1"/>
    </source>
</evidence>
<dbReference type="SUPFAM" id="SSF88946">
    <property type="entry name" value="Sigma2 domain of RNA polymerase sigma factors"/>
    <property type="match status" value="1"/>
</dbReference>
<dbReference type="PANTHER" id="PTHR30173">
    <property type="entry name" value="SIGMA 19 FACTOR"/>
    <property type="match status" value="1"/>
</dbReference>
<evidence type="ECO:0000256" key="3">
    <source>
        <dbReference type="ARBA" id="ARBA00023015"/>
    </source>
</evidence>
<comment type="similarity">
    <text evidence="1">Belongs to the sigma-70 factor family. ECF subfamily.</text>
</comment>
<dbReference type="GO" id="GO:0006352">
    <property type="term" value="P:DNA-templated transcription initiation"/>
    <property type="evidence" value="ECO:0007669"/>
    <property type="project" value="InterPro"/>
</dbReference>
<keyword evidence="4" id="KW-0731">Sigma factor</keyword>
<dbReference type="SUPFAM" id="SSF54427">
    <property type="entry name" value="NTF2-like"/>
    <property type="match status" value="1"/>
</dbReference>
<name>A0A1H3SY37_9ACTN</name>
<dbReference type="Pfam" id="PF04542">
    <property type="entry name" value="Sigma70_r2"/>
    <property type="match status" value="1"/>
</dbReference>
<evidence type="ECO:0000259" key="7">
    <source>
        <dbReference type="Pfam" id="PF08281"/>
    </source>
</evidence>
<dbReference type="InterPro" id="IPR013325">
    <property type="entry name" value="RNA_pol_sigma_r2"/>
</dbReference>
<accession>A0A1H3SY37</accession>
<evidence type="ECO:0000256" key="2">
    <source>
        <dbReference type="ARBA" id="ARBA00011344"/>
    </source>
</evidence>
<gene>
    <name evidence="8" type="ORF">SAMN05421684_4943</name>
</gene>
<dbReference type="SUPFAM" id="SSF88659">
    <property type="entry name" value="Sigma3 and sigma4 domains of RNA polymerase sigma factors"/>
    <property type="match status" value="1"/>
</dbReference>
<dbReference type="STRING" id="137265.SAMN05421684_4943"/>
<dbReference type="Pfam" id="PF08281">
    <property type="entry name" value="Sigma70_r4_2"/>
    <property type="match status" value="1"/>
</dbReference>
<dbReference type="PANTHER" id="PTHR30173:SF36">
    <property type="entry name" value="ECF RNA POLYMERASE SIGMA FACTOR SIGJ"/>
    <property type="match status" value="1"/>
</dbReference>
<keyword evidence="9" id="KW-1185">Reference proteome</keyword>
<dbReference type="GO" id="GO:0016987">
    <property type="term" value="F:sigma factor activity"/>
    <property type="evidence" value="ECO:0007669"/>
    <property type="project" value="UniProtKB-KW"/>
</dbReference>
<dbReference type="EMBL" id="FNQB01000003">
    <property type="protein sequence ID" value="SDZ43043.1"/>
    <property type="molecule type" value="Genomic_DNA"/>
</dbReference>
<dbReference type="InterPro" id="IPR007627">
    <property type="entry name" value="RNA_pol_sigma70_r2"/>
</dbReference>
<dbReference type="InterPro" id="IPR014284">
    <property type="entry name" value="RNA_pol_sigma-70_dom"/>
</dbReference>
<keyword evidence="3" id="KW-0805">Transcription regulation</keyword>
<dbReference type="InterPro" id="IPR014303">
    <property type="entry name" value="RNA_pol_sigma-70_ECF"/>
</dbReference>